<evidence type="ECO:0000256" key="1">
    <source>
        <dbReference type="ARBA" id="ARBA00022603"/>
    </source>
</evidence>
<dbReference type="InterPro" id="IPR029063">
    <property type="entry name" value="SAM-dependent_MTases_sf"/>
</dbReference>
<dbReference type="Pfam" id="PF01170">
    <property type="entry name" value="UPF0020"/>
    <property type="match status" value="1"/>
</dbReference>
<keyword evidence="1" id="KW-0489">Methyltransferase</keyword>
<dbReference type="GO" id="GO:0008168">
    <property type="term" value="F:methyltransferase activity"/>
    <property type="evidence" value="ECO:0007669"/>
    <property type="project" value="UniProtKB-KW"/>
</dbReference>
<dbReference type="CDD" id="cd11715">
    <property type="entry name" value="THUMP_AdoMetMT"/>
    <property type="match status" value="1"/>
</dbReference>
<dbReference type="SUPFAM" id="SSF53335">
    <property type="entry name" value="S-adenosyl-L-methionine-dependent methyltransferases"/>
    <property type="match status" value="1"/>
</dbReference>
<dbReference type="Gene3D" id="3.40.50.150">
    <property type="entry name" value="Vaccinia Virus protein VP39"/>
    <property type="match status" value="1"/>
</dbReference>
<dbReference type="InterPro" id="IPR002052">
    <property type="entry name" value="DNA_methylase_N6_adenine_CS"/>
</dbReference>
<keyword evidence="6" id="KW-1185">Reference proteome</keyword>
<dbReference type="InterPro" id="IPR000241">
    <property type="entry name" value="RlmKL-like_Mtase"/>
</dbReference>
<feature type="compositionally biased region" description="Basic and acidic residues" evidence="3">
    <location>
        <begin position="78"/>
        <end position="96"/>
    </location>
</feature>
<name>A0ABD3PEL4_9STRA</name>
<accession>A0ABD3PEL4</accession>
<feature type="domain" description="Ribosomal RNA large subunit methyltransferase K/L-like methyltransferase" evidence="4">
    <location>
        <begin position="393"/>
        <end position="551"/>
    </location>
</feature>
<evidence type="ECO:0000256" key="3">
    <source>
        <dbReference type="SAM" id="MobiDB-lite"/>
    </source>
</evidence>
<dbReference type="Proteomes" id="UP001530315">
    <property type="component" value="Unassembled WGS sequence"/>
</dbReference>
<keyword evidence="2" id="KW-0808">Transferase</keyword>
<dbReference type="Gene3D" id="3.30.2130.30">
    <property type="match status" value="1"/>
</dbReference>
<dbReference type="PANTHER" id="PTHR47313:SF1">
    <property type="entry name" value="RIBOSOMAL RNA LARGE SUBUNIT METHYLTRANSFERASE K_L"/>
    <property type="match status" value="1"/>
</dbReference>
<sequence>MSARFARAVQNSNVPKHFRWHGGFNSASDTIEGGSSRSYSSTPSPFKTSPKRKVDRMQDERGGGKSQTSHRIQQLNRRIKDLSDDLHPRPRKDSKIPPKLAKQSYKKTTPKPLQGPFSIFVACLPGLEPLLLEEVSYLLAKSEASDRNRAKAIPGGVKVIVPSLAHLYVLHLYLGTASHIYLRLNGARSAGLPPLFRARGFPELKRKLKDLMVAQRWDQWLDLPRSRSNAAREESSLSWQLQVHVTTSKSKLMHTKAVEERVRETIGEVLGIKGLDSTNSVSGVDAIANGAKKGVAVRPVVRLLVRIDRDEVQLSLDTSSSSSAIPLHMRGYRLNPHKAPLREDLAFALLMAGGLKPRWNLQPLQSWLIKDDPVIAGALDSDTKSGEADLLVQLFDPLCGSGTIAIEGASILAGLPPGRFRSPPFQGTKLYNNELWNDIKFKALSLSSLATIADGDTKSIMVAANDINKEAIRAARSNSKHAGVEKFIDFTVGSFKIHPLAIQSRPQSTHKISDSRDLLVVTNPPYGKRMLHDESITSIYAQIAKTIKSLPYRIRCTMIGTDPRSLRESSLPLKVAFSTKQGGLSVVAMTTGPIEKGTQMKRE</sequence>
<feature type="compositionally biased region" description="Low complexity" evidence="3">
    <location>
        <begin position="35"/>
        <end position="48"/>
    </location>
</feature>
<dbReference type="InterPro" id="IPR053943">
    <property type="entry name" value="RlmKL-like_Mtase_CS"/>
</dbReference>
<dbReference type="PANTHER" id="PTHR47313">
    <property type="entry name" value="RIBOSOMAL RNA LARGE SUBUNIT METHYLTRANSFERASE K/L"/>
    <property type="match status" value="1"/>
</dbReference>
<dbReference type="AlphaFoldDB" id="A0ABD3PEL4"/>
<feature type="region of interest" description="Disordered" evidence="3">
    <location>
        <begin position="1"/>
        <end position="109"/>
    </location>
</feature>
<dbReference type="GO" id="GO:0043527">
    <property type="term" value="C:tRNA methyltransferase complex"/>
    <property type="evidence" value="ECO:0007669"/>
    <property type="project" value="UniProtKB-ARBA"/>
</dbReference>
<evidence type="ECO:0000256" key="2">
    <source>
        <dbReference type="ARBA" id="ARBA00022679"/>
    </source>
</evidence>
<comment type="caution">
    <text evidence="5">The sequence shown here is derived from an EMBL/GenBank/DDBJ whole genome shotgun (WGS) entry which is preliminary data.</text>
</comment>
<protein>
    <recommendedName>
        <fullName evidence="4">Ribosomal RNA large subunit methyltransferase K/L-like methyltransferase domain-containing protein</fullName>
    </recommendedName>
</protein>
<reference evidence="5 6" key="1">
    <citation type="submission" date="2024-10" db="EMBL/GenBank/DDBJ databases">
        <title>Updated reference genomes for cyclostephanoid diatoms.</title>
        <authorList>
            <person name="Roberts W.R."/>
            <person name="Alverson A.J."/>
        </authorList>
    </citation>
    <scope>NUCLEOTIDE SEQUENCE [LARGE SCALE GENOMIC DNA]</scope>
    <source>
        <strain evidence="5 6">AJA276-08</strain>
    </source>
</reference>
<evidence type="ECO:0000313" key="6">
    <source>
        <dbReference type="Proteomes" id="UP001530315"/>
    </source>
</evidence>
<proteinExistence type="predicted"/>
<evidence type="ECO:0000313" key="5">
    <source>
        <dbReference type="EMBL" id="KAL3785716.1"/>
    </source>
</evidence>
<evidence type="ECO:0000259" key="4">
    <source>
        <dbReference type="Pfam" id="PF01170"/>
    </source>
</evidence>
<dbReference type="PROSITE" id="PS00092">
    <property type="entry name" value="N6_MTASE"/>
    <property type="match status" value="1"/>
</dbReference>
<gene>
    <name evidence="5" type="ORF">ACHAW5_004544</name>
</gene>
<organism evidence="5 6">
    <name type="scientific">Stephanodiscus triporus</name>
    <dbReference type="NCBI Taxonomy" id="2934178"/>
    <lineage>
        <taxon>Eukaryota</taxon>
        <taxon>Sar</taxon>
        <taxon>Stramenopiles</taxon>
        <taxon>Ochrophyta</taxon>
        <taxon>Bacillariophyta</taxon>
        <taxon>Coscinodiscophyceae</taxon>
        <taxon>Thalassiosirophycidae</taxon>
        <taxon>Stephanodiscales</taxon>
        <taxon>Stephanodiscaceae</taxon>
        <taxon>Stephanodiscus</taxon>
    </lineage>
</organism>
<dbReference type="EMBL" id="JALLAZ020000875">
    <property type="protein sequence ID" value="KAL3785716.1"/>
    <property type="molecule type" value="Genomic_DNA"/>
</dbReference>
<feature type="compositionally biased region" description="Polar residues" evidence="3">
    <location>
        <begin position="66"/>
        <end position="76"/>
    </location>
</feature>
<dbReference type="PROSITE" id="PS01261">
    <property type="entry name" value="UPF0020"/>
    <property type="match status" value="1"/>
</dbReference>
<dbReference type="GO" id="GO:0032259">
    <property type="term" value="P:methylation"/>
    <property type="evidence" value="ECO:0007669"/>
    <property type="project" value="UniProtKB-KW"/>
</dbReference>